<evidence type="ECO:0000256" key="1">
    <source>
        <dbReference type="SAM" id="Phobius"/>
    </source>
</evidence>
<organism evidence="2 3">
    <name type="scientific">Pristionchus mayeri</name>
    <dbReference type="NCBI Taxonomy" id="1317129"/>
    <lineage>
        <taxon>Eukaryota</taxon>
        <taxon>Metazoa</taxon>
        <taxon>Ecdysozoa</taxon>
        <taxon>Nematoda</taxon>
        <taxon>Chromadorea</taxon>
        <taxon>Rhabditida</taxon>
        <taxon>Rhabditina</taxon>
        <taxon>Diplogasteromorpha</taxon>
        <taxon>Diplogasteroidea</taxon>
        <taxon>Neodiplogasteridae</taxon>
        <taxon>Pristionchus</taxon>
    </lineage>
</organism>
<dbReference type="GO" id="GO:0016020">
    <property type="term" value="C:membrane"/>
    <property type="evidence" value="ECO:0007669"/>
    <property type="project" value="TreeGrafter"/>
</dbReference>
<reference evidence="3" key="1">
    <citation type="submission" date="2022-10" db="EMBL/GenBank/DDBJ databases">
        <title>Genome assembly of Pristionchus species.</title>
        <authorList>
            <person name="Yoshida K."/>
            <person name="Sommer R.J."/>
        </authorList>
    </citation>
    <scope>NUCLEOTIDE SEQUENCE [LARGE SCALE GENOMIC DNA]</scope>
    <source>
        <strain evidence="3">RS5460</strain>
    </source>
</reference>
<evidence type="ECO:0008006" key="4">
    <source>
        <dbReference type="Google" id="ProtNLM"/>
    </source>
</evidence>
<evidence type="ECO:0000313" key="2">
    <source>
        <dbReference type="EMBL" id="GMR41336.1"/>
    </source>
</evidence>
<protein>
    <recommendedName>
        <fullName evidence="4">Transmembrane protein</fullName>
    </recommendedName>
</protein>
<sequence length="344" mass="39820">LSAGLMFRTPRVLSRYRAWNARATDWLMDTKWGKRARLGLLAATVVGYPSMAILWNGPMVKYTFPLRHSYEQLTPRLEEIVKKEYDHFLEKNSRLPKEAPHRYHLLKTTDEIDTVAKGSLGVRSGAEFALPFYLQFKTVEEALEYFKTHYPKALPYLGAQVPVVWDSDVGRELVETFVMSDKAARFVVQRDFYAHDGWAAIAQRSITFATFATFSSLFTYWLHMGARIFGTTAVSFAGIYAVCTTLAWAGNTEWDKTYRYMTDVYADSISSRTSTDHCDGGKEYYWNILKRNRLILDIHPPLYTKIKMTGDIRGLTLPLFIRYDHLKDRTDEDDDFREVIEMDD</sequence>
<accession>A0AAN4ZLR2</accession>
<dbReference type="AlphaFoldDB" id="A0AAN4ZLR2"/>
<keyword evidence="3" id="KW-1185">Reference proteome</keyword>
<keyword evidence="1" id="KW-0472">Membrane</keyword>
<gene>
    <name evidence="2" type="ORF">PMAYCL1PPCAC_11531</name>
</gene>
<comment type="caution">
    <text evidence="2">The sequence shown here is derived from an EMBL/GenBank/DDBJ whole genome shotgun (WGS) entry which is preliminary data.</text>
</comment>
<proteinExistence type="predicted"/>
<dbReference type="PANTHER" id="PTHR21824">
    <property type="entry name" value="TRANSMEMBRANE PROTEIN 177"/>
    <property type="match status" value="1"/>
</dbReference>
<dbReference type="InterPro" id="IPR026620">
    <property type="entry name" value="TMEM177"/>
</dbReference>
<dbReference type="PANTHER" id="PTHR21824:SF4">
    <property type="entry name" value="TRANSMEMBRANE PROTEIN 177"/>
    <property type="match status" value="1"/>
</dbReference>
<name>A0AAN4ZLR2_9BILA</name>
<keyword evidence="1" id="KW-1133">Transmembrane helix</keyword>
<dbReference type="Proteomes" id="UP001328107">
    <property type="component" value="Unassembled WGS sequence"/>
</dbReference>
<feature type="transmembrane region" description="Helical" evidence="1">
    <location>
        <begin position="36"/>
        <end position="57"/>
    </location>
</feature>
<feature type="non-terminal residue" evidence="2">
    <location>
        <position position="1"/>
    </location>
</feature>
<feature type="transmembrane region" description="Helical" evidence="1">
    <location>
        <begin position="228"/>
        <end position="249"/>
    </location>
</feature>
<evidence type="ECO:0000313" key="3">
    <source>
        <dbReference type="Proteomes" id="UP001328107"/>
    </source>
</evidence>
<dbReference type="EMBL" id="BTRK01000003">
    <property type="protein sequence ID" value="GMR41336.1"/>
    <property type="molecule type" value="Genomic_DNA"/>
</dbReference>
<keyword evidence="1" id="KW-0812">Transmembrane</keyword>